<evidence type="ECO:0000313" key="2">
    <source>
        <dbReference type="EMBL" id="CAE8603954.1"/>
    </source>
</evidence>
<gene>
    <name evidence="2" type="ORF">PGLA1383_LOCUS22149</name>
</gene>
<dbReference type="Proteomes" id="UP000654075">
    <property type="component" value="Unassembled WGS sequence"/>
</dbReference>
<name>A0A813EVX0_POLGL</name>
<sequence length="108" mass="11411">MAEAGLNSHSSAAPAEAGTQVSLDRQLLDAVKLGTAREVQDLVSRGANVNQLIGSLSQNLVFFAASRRLTPIGGRISLLKVLVQQFGLAAAAVDRGLRHTPLFYAARE</sequence>
<dbReference type="EMBL" id="CAJNNV010015903">
    <property type="protein sequence ID" value="CAE8603954.1"/>
    <property type="molecule type" value="Genomic_DNA"/>
</dbReference>
<reference evidence="2" key="1">
    <citation type="submission" date="2021-02" db="EMBL/GenBank/DDBJ databases">
        <authorList>
            <person name="Dougan E. K."/>
            <person name="Rhodes N."/>
            <person name="Thang M."/>
            <person name="Chan C."/>
        </authorList>
    </citation>
    <scope>NUCLEOTIDE SEQUENCE</scope>
</reference>
<proteinExistence type="predicted"/>
<dbReference type="Gene3D" id="1.25.40.20">
    <property type="entry name" value="Ankyrin repeat-containing domain"/>
    <property type="match status" value="1"/>
</dbReference>
<accession>A0A813EVX0</accession>
<organism evidence="2 3">
    <name type="scientific">Polarella glacialis</name>
    <name type="common">Dinoflagellate</name>
    <dbReference type="NCBI Taxonomy" id="89957"/>
    <lineage>
        <taxon>Eukaryota</taxon>
        <taxon>Sar</taxon>
        <taxon>Alveolata</taxon>
        <taxon>Dinophyceae</taxon>
        <taxon>Suessiales</taxon>
        <taxon>Suessiaceae</taxon>
        <taxon>Polarella</taxon>
    </lineage>
</organism>
<evidence type="ECO:0000313" key="3">
    <source>
        <dbReference type="Proteomes" id="UP000654075"/>
    </source>
</evidence>
<dbReference type="InterPro" id="IPR036770">
    <property type="entry name" value="Ankyrin_rpt-contain_sf"/>
</dbReference>
<comment type="caution">
    <text evidence="2">The sequence shown here is derived from an EMBL/GenBank/DDBJ whole genome shotgun (WGS) entry which is preliminary data.</text>
</comment>
<evidence type="ECO:0000256" key="1">
    <source>
        <dbReference type="SAM" id="MobiDB-lite"/>
    </source>
</evidence>
<dbReference type="AlphaFoldDB" id="A0A813EVX0"/>
<feature type="non-terminal residue" evidence="2">
    <location>
        <position position="1"/>
    </location>
</feature>
<keyword evidence="3" id="KW-1185">Reference proteome</keyword>
<feature type="region of interest" description="Disordered" evidence="1">
    <location>
        <begin position="1"/>
        <end position="21"/>
    </location>
</feature>
<protein>
    <submittedName>
        <fullName evidence="2">Uncharacterized protein</fullName>
    </submittedName>
</protein>